<evidence type="ECO:0000313" key="11">
    <source>
        <dbReference type="Proteomes" id="UP000253426"/>
    </source>
</evidence>
<keyword evidence="5" id="KW-0829">Tyrosine-protein kinase</keyword>
<comment type="caution">
    <text evidence="10">The sequence shown here is derived from an EMBL/GenBank/DDBJ whole genome shotgun (WGS) entry which is preliminary data.</text>
</comment>
<organism evidence="10 11">
    <name type="scientific">Roseimicrobium gellanilyticum</name>
    <dbReference type="NCBI Taxonomy" id="748857"/>
    <lineage>
        <taxon>Bacteria</taxon>
        <taxon>Pseudomonadati</taxon>
        <taxon>Verrucomicrobiota</taxon>
        <taxon>Verrucomicrobiia</taxon>
        <taxon>Verrucomicrobiales</taxon>
        <taxon>Verrucomicrobiaceae</taxon>
        <taxon>Roseimicrobium</taxon>
    </lineage>
</organism>
<dbReference type="Gene3D" id="3.40.50.300">
    <property type="entry name" value="P-loop containing nucleotide triphosphate hydrolases"/>
    <property type="match status" value="1"/>
</dbReference>
<dbReference type="GO" id="GO:0005524">
    <property type="term" value="F:ATP binding"/>
    <property type="evidence" value="ECO:0007669"/>
    <property type="project" value="UniProtKB-KW"/>
</dbReference>
<dbReference type="Proteomes" id="UP000253426">
    <property type="component" value="Unassembled WGS sequence"/>
</dbReference>
<evidence type="ECO:0000256" key="2">
    <source>
        <dbReference type="ARBA" id="ARBA00022741"/>
    </source>
</evidence>
<dbReference type="NCBIfam" id="TIGR01007">
    <property type="entry name" value="eps_fam"/>
    <property type="match status" value="1"/>
</dbReference>
<dbReference type="CDD" id="cd05387">
    <property type="entry name" value="BY-kinase"/>
    <property type="match status" value="1"/>
</dbReference>
<accession>A0A366HAG0</accession>
<gene>
    <name evidence="10" type="ORF">DES53_111198</name>
</gene>
<sequence length="728" mass="81004">MATPNNLELQRHALDYWQIIRNRLGLILASFIFIFAVAAVLTYIMPRKFRGRVEMVIERKLDDARVVGNANLQDDNLASTDSFLKTQFEIITKRRTLDRVVDKLDLLEKWNLKSKQAAAGKLIGNLDAQSSIKSDFITLDYYDEDPDLAALIANTIADSYKETRLETDNARINKAIEGLNIQIAAKELQAKQSMERMIQLKKDLDLVTLPTSMDAKGAQDDVMTPESAMLLDTQRDVATLQKQVRDLKAQHDQMMTLEGDELIRLAGEMKVENETIRRMGPTYQELLLKQQSLATAGLGRKHPTMRGIAGSLEQTRALLLEAAQDYRKNLGVRITTVERQLEEAEKHNKDTRAKSLDSQAGHHEYLAAKREWETLQQDTAKLKDTKAQKEIERDGSKTPITVYQPAEPDTTPSKPNVKLNLLLGGIIGLMFGFGMAFFLEYLDTSVRTMDDLERTLSVPVLAVVPKGVGTLMHATGITPDAEAYRILRTNLEFNRRDPNANCISVASGSPGEGKSTTMVNLATICAQGGYNTLIIDADMRRPRQHTFFNVPHTFGLSNYLSSNVPLEEVVVQTQVDHLYFMPSGVMPADSAGLLNSQKFVDLLTDVKSRFDLVLIDSPPIIGVSDASVLAAEADMTIIVVQHRKLPRQMLQRVKQTIEQVGGKVAGAVLNNVNINSDATYGYYTSYYGYYSGDGKGDGTMKAKRKTRQSTPAKGAKVKSPRAKADEVF</sequence>
<evidence type="ECO:0000259" key="9">
    <source>
        <dbReference type="Pfam" id="PF13614"/>
    </source>
</evidence>
<dbReference type="RefSeq" id="WP_113961120.1">
    <property type="nucleotide sequence ID" value="NZ_QNRR01000011.1"/>
</dbReference>
<dbReference type="PANTHER" id="PTHR32309">
    <property type="entry name" value="TYROSINE-PROTEIN KINASE"/>
    <property type="match status" value="1"/>
</dbReference>
<keyword evidence="2" id="KW-0547">Nucleotide-binding</keyword>
<dbReference type="EMBL" id="QNRR01000011">
    <property type="protein sequence ID" value="RBP38676.1"/>
    <property type="molecule type" value="Genomic_DNA"/>
</dbReference>
<dbReference type="AlphaFoldDB" id="A0A366HAG0"/>
<feature type="coiled-coil region" evidence="6">
    <location>
        <begin position="230"/>
        <end position="257"/>
    </location>
</feature>
<dbReference type="InterPro" id="IPR025669">
    <property type="entry name" value="AAA_dom"/>
</dbReference>
<evidence type="ECO:0000256" key="7">
    <source>
        <dbReference type="SAM" id="MobiDB-lite"/>
    </source>
</evidence>
<protein>
    <submittedName>
        <fullName evidence="10">Capsular exopolysaccharide synthesis family protein</fullName>
    </submittedName>
</protein>
<evidence type="ECO:0000256" key="8">
    <source>
        <dbReference type="SAM" id="Phobius"/>
    </source>
</evidence>
<feature type="coiled-coil region" evidence="6">
    <location>
        <begin position="327"/>
        <end position="354"/>
    </location>
</feature>
<dbReference type="InterPro" id="IPR005702">
    <property type="entry name" value="Wzc-like_C"/>
</dbReference>
<dbReference type="InterPro" id="IPR027417">
    <property type="entry name" value="P-loop_NTPase"/>
</dbReference>
<dbReference type="InterPro" id="IPR050445">
    <property type="entry name" value="Bact_polysacc_biosynth/exp"/>
</dbReference>
<dbReference type="OrthoDB" id="9794577at2"/>
<feature type="region of interest" description="Disordered" evidence="7">
    <location>
        <begin position="386"/>
        <end position="411"/>
    </location>
</feature>
<evidence type="ECO:0000313" key="10">
    <source>
        <dbReference type="EMBL" id="RBP38676.1"/>
    </source>
</evidence>
<evidence type="ECO:0000256" key="4">
    <source>
        <dbReference type="ARBA" id="ARBA00022840"/>
    </source>
</evidence>
<keyword evidence="8" id="KW-0812">Transmembrane</keyword>
<feature type="domain" description="AAA" evidence="9">
    <location>
        <begin position="502"/>
        <end position="661"/>
    </location>
</feature>
<keyword evidence="8" id="KW-0472">Membrane</keyword>
<proteinExistence type="predicted"/>
<keyword evidence="3" id="KW-0418">Kinase</keyword>
<feature type="region of interest" description="Disordered" evidence="7">
    <location>
        <begin position="696"/>
        <end position="728"/>
    </location>
</feature>
<keyword evidence="4" id="KW-0067">ATP-binding</keyword>
<reference evidence="10 11" key="1">
    <citation type="submission" date="2018-06" db="EMBL/GenBank/DDBJ databases">
        <title>Genomic Encyclopedia of Type Strains, Phase IV (KMG-IV): sequencing the most valuable type-strain genomes for metagenomic binning, comparative biology and taxonomic classification.</title>
        <authorList>
            <person name="Goeker M."/>
        </authorList>
    </citation>
    <scope>NUCLEOTIDE SEQUENCE [LARGE SCALE GENOMIC DNA]</scope>
    <source>
        <strain evidence="10 11">DSM 25532</strain>
    </source>
</reference>
<keyword evidence="6" id="KW-0175">Coiled coil</keyword>
<evidence type="ECO:0000256" key="1">
    <source>
        <dbReference type="ARBA" id="ARBA00022679"/>
    </source>
</evidence>
<feature type="transmembrane region" description="Helical" evidence="8">
    <location>
        <begin position="419"/>
        <end position="439"/>
    </location>
</feature>
<keyword evidence="11" id="KW-1185">Reference proteome</keyword>
<keyword evidence="8" id="KW-1133">Transmembrane helix</keyword>
<evidence type="ECO:0000256" key="5">
    <source>
        <dbReference type="ARBA" id="ARBA00023137"/>
    </source>
</evidence>
<dbReference type="SUPFAM" id="SSF52540">
    <property type="entry name" value="P-loop containing nucleoside triphosphate hydrolases"/>
    <property type="match status" value="1"/>
</dbReference>
<feature type="compositionally biased region" description="Basic and acidic residues" evidence="7">
    <location>
        <begin position="386"/>
        <end position="396"/>
    </location>
</feature>
<dbReference type="GO" id="GO:0004713">
    <property type="term" value="F:protein tyrosine kinase activity"/>
    <property type="evidence" value="ECO:0007669"/>
    <property type="project" value="UniProtKB-KW"/>
</dbReference>
<keyword evidence="1" id="KW-0808">Transferase</keyword>
<feature type="transmembrane region" description="Helical" evidence="8">
    <location>
        <begin position="24"/>
        <end position="45"/>
    </location>
</feature>
<feature type="coiled-coil region" evidence="6">
    <location>
        <begin position="176"/>
        <end position="203"/>
    </location>
</feature>
<evidence type="ECO:0000256" key="6">
    <source>
        <dbReference type="SAM" id="Coils"/>
    </source>
</evidence>
<name>A0A366HAG0_9BACT</name>
<dbReference type="Pfam" id="PF13614">
    <property type="entry name" value="AAA_31"/>
    <property type="match status" value="1"/>
</dbReference>
<dbReference type="PANTHER" id="PTHR32309:SF31">
    <property type="entry name" value="CAPSULAR EXOPOLYSACCHARIDE FAMILY"/>
    <property type="match status" value="1"/>
</dbReference>
<evidence type="ECO:0000256" key="3">
    <source>
        <dbReference type="ARBA" id="ARBA00022777"/>
    </source>
</evidence>